<sequence length="53" mass="5910">MEKQVWEEAIKFNQNACGDGQPDGSSHGSSANELNQVARLVAFVSHEFYLQNQ</sequence>
<organism evidence="1 2">
    <name type="scientific">Richelia sinica FACHB-800</name>
    <dbReference type="NCBI Taxonomy" id="1357546"/>
    <lineage>
        <taxon>Bacteria</taxon>
        <taxon>Bacillati</taxon>
        <taxon>Cyanobacteriota</taxon>
        <taxon>Cyanophyceae</taxon>
        <taxon>Nostocales</taxon>
        <taxon>Nostocaceae</taxon>
        <taxon>Richelia</taxon>
    </lineage>
</organism>
<dbReference type="EMBL" id="CP021056">
    <property type="protein sequence ID" value="QXE23738.1"/>
    <property type="molecule type" value="Genomic_DNA"/>
</dbReference>
<accession>A0A975T955</accession>
<name>A0A975T955_9NOST</name>
<reference evidence="1" key="1">
    <citation type="submission" date="2017-04" db="EMBL/GenBank/DDBJ databases">
        <title>Genome deletions in a multicellular cyanobacterial endosymbiont for morphological adaptation in marine diatoms.</title>
        <authorList>
            <person name="Wang Y."/>
            <person name="Gao H."/>
            <person name="Li R."/>
            <person name="Xu X."/>
        </authorList>
    </citation>
    <scope>NUCLEOTIDE SEQUENCE</scope>
    <source>
        <strain evidence="1">FACHB 800</strain>
    </source>
</reference>
<gene>
    <name evidence="1" type="ORF">B6N60_02428</name>
</gene>
<dbReference type="AlphaFoldDB" id="A0A975T955"/>
<evidence type="ECO:0000313" key="2">
    <source>
        <dbReference type="Proteomes" id="UP000683511"/>
    </source>
</evidence>
<dbReference type="Proteomes" id="UP000683511">
    <property type="component" value="Chromosome"/>
</dbReference>
<proteinExistence type="predicted"/>
<keyword evidence="2" id="KW-1185">Reference proteome</keyword>
<protein>
    <submittedName>
        <fullName evidence="1">Uncharacterized protein</fullName>
    </submittedName>
</protein>
<evidence type="ECO:0000313" key="1">
    <source>
        <dbReference type="EMBL" id="QXE23738.1"/>
    </source>
</evidence>
<dbReference type="KEGG" id="rsin:B6N60_02428"/>